<evidence type="ECO:0000313" key="2">
    <source>
        <dbReference type="EMBL" id="ODV69445.1"/>
    </source>
</evidence>
<accession>A0A1E4RQV7</accession>
<evidence type="ECO:0000313" key="3">
    <source>
        <dbReference type="Proteomes" id="UP000095085"/>
    </source>
</evidence>
<protein>
    <submittedName>
        <fullName evidence="2">Uncharacterized protein</fullName>
    </submittedName>
</protein>
<name>A0A1E4RQV7_9ASCO</name>
<dbReference type="AlphaFoldDB" id="A0A1E4RQV7"/>
<dbReference type="EMBL" id="KV454538">
    <property type="protein sequence ID" value="ODV69445.1"/>
    <property type="molecule type" value="Genomic_DNA"/>
</dbReference>
<feature type="region of interest" description="Disordered" evidence="1">
    <location>
        <begin position="67"/>
        <end position="96"/>
    </location>
</feature>
<reference evidence="3" key="1">
    <citation type="submission" date="2016-05" db="EMBL/GenBank/DDBJ databases">
        <title>Comparative genomics of biotechnologically important yeasts.</title>
        <authorList>
            <consortium name="DOE Joint Genome Institute"/>
            <person name="Riley R."/>
            <person name="Haridas S."/>
            <person name="Wolfe K.H."/>
            <person name="Lopes M.R."/>
            <person name="Hittinger C.T."/>
            <person name="Goker M."/>
            <person name="Salamov A."/>
            <person name="Wisecaver J."/>
            <person name="Long T.M."/>
            <person name="Aerts A.L."/>
            <person name="Barry K."/>
            <person name="Choi C."/>
            <person name="Clum A."/>
            <person name="Coughlan A.Y."/>
            <person name="Deshpande S."/>
            <person name="Douglass A.P."/>
            <person name="Hanson S.J."/>
            <person name="Klenk H.-P."/>
            <person name="Labutti K."/>
            <person name="Lapidus A."/>
            <person name="Lindquist E."/>
            <person name="Lipzen A."/>
            <person name="Meier-Kolthoff J.P."/>
            <person name="Ohm R.A."/>
            <person name="Otillar R.P."/>
            <person name="Pangilinan J."/>
            <person name="Peng Y."/>
            <person name="Rokas A."/>
            <person name="Rosa C.A."/>
            <person name="Scheuner C."/>
            <person name="Sibirny A.A."/>
            <person name="Slot J.C."/>
            <person name="Stielow J.B."/>
            <person name="Sun H."/>
            <person name="Kurtzman C.P."/>
            <person name="Blackwell M."/>
            <person name="Grigoriev I.V."/>
            <person name="Jeffries T.W."/>
        </authorList>
    </citation>
    <scope>NUCLEOTIDE SEQUENCE [LARGE SCALE GENOMIC DNA]</scope>
    <source>
        <strain evidence="3">NRRL Y-1933</strain>
    </source>
</reference>
<keyword evidence="3" id="KW-1185">Reference proteome</keyword>
<evidence type="ECO:0000256" key="1">
    <source>
        <dbReference type="SAM" id="MobiDB-lite"/>
    </source>
</evidence>
<dbReference type="Proteomes" id="UP000095085">
    <property type="component" value="Unassembled WGS sequence"/>
</dbReference>
<dbReference type="STRING" id="984485.A0A1E4RQV7"/>
<organism evidence="2 3">
    <name type="scientific">Hyphopichia burtonii NRRL Y-1933</name>
    <dbReference type="NCBI Taxonomy" id="984485"/>
    <lineage>
        <taxon>Eukaryota</taxon>
        <taxon>Fungi</taxon>
        <taxon>Dikarya</taxon>
        <taxon>Ascomycota</taxon>
        <taxon>Saccharomycotina</taxon>
        <taxon>Pichiomycetes</taxon>
        <taxon>Debaryomycetaceae</taxon>
        <taxon>Hyphopichia</taxon>
    </lineage>
</organism>
<sequence>MTGFPKAPTRALLSDEPEEKLAVNSLCHNTKLVHPHPKSSHIHNNKIMKSTKLNHSIASPETVIRHLPGKSIPSSTTTSLSQSPVSTSEEEGEEKNDFTKISNILNEEQKLQESPTHLRSICTSPLPINVIEDPESLITKDVVKLFQYSLNKFLGSLRAMNLEPPADIKREVIKSVDKPMDSTNSSPKLPNLINDTYGQNVNIYVKVAKYIRETLPPKPLNDDLQQVNLTPQEILVFAAMGTDTTNISNLRELLDESNNHHLKPLNENYPIINKLTNQLIQIQSSIDESTFTTLNESIKVISNSINLAIKLQNPVPLFKKIWFSDDKFYKLLKKRQYFSLRVLFVFLCLCMMTRLPFMNEINVWVDYIEWFMNFSLAIDEGDSRINKQFRKFDECLYNWVLCKKIRLDKSNLDKLGQFDPESNNL</sequence>
<gene>
    <name evidence="2" type="ORF">HYPBUDRAFT_151208</name>
</gene>
<dbReference type="RefSeq" id="XP_020078512.1">
    <property type="nucleotide sequence ID" value="XM_020220382.1"/>
</dbReference>
<dbReference type="GeneID" id="30994932"/>
<feature type="compositionally biased region" description="Low complexity" evidence="1">
    <location>
        <begin position="71"/>
        <end position="87"/>
    </location>
</feature>
<proteinExistence type="predicted"/>
<dbReference type="OrthoDB" id="4023759at2759"/>